<keyword evidence="3" id="KW-1185">Reference proteome</keyword>
<evidence type="ECO:0000313" key="3">
    <source>
        <dbReference type="Proteomes" id="UP000292052"/>
    </source>
</evidence>
<accession>A0A482W2Z3</accession>
<dbReference type="Proteomes" id="UP000292052">
    <property type="component" value="Unassembled WGS sequence"/>
</dbReference>
<sequence>MPKEPEDDFRYVETSVFPKNAK</sequence>
<dbReference type="AlphaFoldDB" id="A0A482W2Z3"/>
<evidence type="ECO:0000256" key="1">
    <source>
        <dbReference type="SAM" id="MobiDB-lite"/>
    </source>
</evidence>
<proteinExistence type="predicted"/>
<dbReference type="EMBL" id="QDEB01034049">
    <property type="protein sequence ID" value="RZC39480.1"/>
    <property type="molecule type" value="Genomic_DNA"/>
</dbReference>
<protein>
    <submittedName>
        <fullName evidence="2">Uncharacterized protein</fullName>
    </submittedName>
</protein>
<reference evidence="2 3" key="1">
    <citation type="submission" date="2017-03" db="EMBL/GenBank/DDBJ databases">
        <title>Genome of the blue death feigning beetle - Asbolus verrucosus.</title>
        <authorList>
            <person name="Rider S.D."/>
        </authorList>
    </citation>
    <scope>NUCLEOTIDE SEQUENCE [LARGE SCALE GENOMIC DNA]</scope>
    <source>
        <strain evidence="2">Butters</strain>
        <tissue evidence="2">Head and leg muscle</tissue>
    </source>
</reference>
<feature type="compositionally biased region" description="Basic and acidic residues" evidence="1">
    <location>
        <begin position="1"/>
        <end position="11"/>
    </location>
</feature>
<gene>
    <name evidence="2" type="ORF">BDFB_001282</name>
</gene>
<name>A0A482W2Z3_ASBVE</name>
<organism evidence="2 3">
    <name type="scientific">Asbolus verrucosus</name>
    <name type="common">Desert ironclad beetle</name>
    <dbReference type="NCBI Taxonomy" id="1661398"/>
    <lineage>
        <taxon>Eukaryota</taxon>
        <taxon>Metazoa</taxon>
        <taxon>Ecdysozoa</taxon>
        <taxon>Arthropoda</taxon>
        <taxon>Hexapoda</taxon>
        <taxon>Insecta</taxon>
        <taxon>Pterygota</taxon>
        <taxon>Neoptera</taxon>
        <taxon>Endopterygota</taxon>
        <taxon>Coleoptera</taxon>
        <taxon>Polyphaga</taxon>
        <taxon>Cucujiformia</taxon>
        <taxon>Tenebrionidae</taxon>
        <taxon>Pimeliinae</taxon>
        <taxon>Asbolus</taxon>
    </lineage>
</organism>
<comment type="caution">
    <text evidence="2">The sequence shown here is derived from an EMBL/GenBank/DDBJ whole genome shotgun (WGS) entry which is preliminary data.</text>
</comment>
<feature type="region of interest" description="Disordered" evidence="1">
    <location>
        <begin position="1"/>
        <end position="22"/>
    </location>
</feature>
<evidence type="ECO:0000313" key="2">
    <source>
        <dbReference type="EMBL" id="RZC39480.1"/>
    </source>
</evidence>